<dbReference type="PANTHER" id="PTHR10672">
    <property type="entry name" value="ADDUCIN"/>
    <property type="match status" value="1"/>
</dbReference>
<protein>
    <submittedName>
        <fullName evidence="4">Ribulose-5-phosphate 4-epimerase/fuculose-1-phosphate aldolase</fullName>
    </submittedName>
</protein>
<comment type="caution">
    <text evidence="4">The sequence shown here is derived from an EMBL/GenBank/DDBJ whole genome shotgun (WGS) entry which is preliminary data.</text>
</comment>
<feature type="region of interest" description="Disordered" evidence="2">
    <location>
        <begin position="56"/>
        <end position="86"/>
    </location>
</feature>
<gene>
    <name evidence="4" type="ORF">J2X09_004482</name>
</gene>
<reference evidence="4 5" key="1">
    <citation type="submission" date="2023-07" db="EMBL/GenBank/DDBJ databases">
        <title>Sorghum-associated microbial communities from plants grown in Nebraska, USA.</title>
        <authorList>
            <person name="Schachtman D."/>
        </authorList>
    </citation>
    <scope>NUCLEOTIDE SEQUENCE [LARGE SCALE GENOMIC DNA]</scope>
    <source>
        <strain evidence="4 5">BE240</strain>
    </source>
</reference>
<evidence type="ECO:0000313" key="4">
    <source>
        <dbReference type="EMBL" id="MDR7096725.1"/>
    </source>
</evidence>
<dbReference type="SUPFAM" id="SSF53639">
    <property type="entry name" value="AraD/HMP-PK domain-like"/>
    <property type="match status" value="1"/>
</dbReference>
<organism evidence="4 5">
    <name type="scientific">Hydrogenophaga laconesensis</name>
    <dbReference type="NCBI Taxonomy" id="1805971"/>
    <lineage>
        <taxon>Bacteria</taxon>
        <taxon>Pseudomonadati</taxon>
        <taxon>Pseudomonadota</taxon>
        <taxon>Betaproteobacteria</taxon>
        <taxon>Burkholderiales</taxon>
        <taxon>Comamonadaceae</taxon>
        <taxon>Hydrogenophaga</taxon>
    </lineage>
</organism>
<proteinExistence type="inferred from homology"/>
<name>A0ABU1VHD1_9BURK</name>
<evidence type="ECO:0000256" key="1">
    <source>
        <dbReference type="ARBA" id="ARBA00037961"/>
    </source>
</evidence>
<dbReference type="RefSeq" id="WP_204734385.1">
    <property type="nucleotide sequence ID" value="NZ_JAVDWE010000016.1"/>
</dbReference>
<dbReference type="Proteomes" id="UP001265550">
    <property type="component" value="Unassembled WGS sequence"/>
</dbReference>
<evidence type="ECO:0000259" key="3">
    <source>
        <dbReference type="SMART" id="SM01007"/>
    </source>
</evidence>
<dbReference type="EMBL" id="JAVDWE010000016">
    <property type="protein sequence ID" value="MDR7096725.1"/>
    <property type="molecule type" value="Genomic_DNA"/>
</dbReference>
<dbReference type="Gene3D" id="3.40.225.10">
    <property type="entry name" value="Class II aldolase/adducin N-terminal domain"/>
    <property type="match status" value="1"/>
</dbReference>
<sequence>MNAAMQPATATPAGMHPDEWAARVELAACYRVFAMLGWTEMIYNHITLRLPASVTGEDESRPAAGPPQGGAAPLGGSEPREAGSAGGAGKQFLINPFGLHYSEVTARNLVKIDLQGAVLDGSPHPVNPAGFTVHAAIHDGIEGAHCVMHTHTTAGVAVACLRGGLQQTNFYTAQLHGMVAYHDFEGITIHADEAPRLLKSIGDRPAVILRNHGLLAWGATLPQTFAILWTLQRACEIQMATFSMGGAQAALPVPEAIAERCTRDALQFNPHHGAGRDVFDALVRQVNRLDRSYLE</sequence>
<dbReference type="InterPro" id="IPR036409">
    <property type="entry name" value="Aldolase_II/adducin_N_sf"/>
</dbReference>
<dbReference type="SMART" id="SM01007">
    <property type="entry name" value="Aldolase_II"/>
    <property type="match status" value="1"/>
</dbReference>
<keyword evidence="5" id="KW-1185">Reference proteome</keyword>
<dbReference type="InterPro" id="IPR051017">
    <property type="entry name" value="Aldolase-II_Adducin_sf"/>
</dbReference>
<accession>A0ABU1VHD1</accession>
<comment type="similarity">
    <text evidence="1">Belongs to the aldolase class II family.</text>
</comment>
<dbReference type="InterPro" id="IPR001303">
    <property type="entry name" value="Aldolase_II/adducin_N"/>
</dbReference>
<evidence type="ECO:0000313" key="5">
    <source>
        <dbReference type="Proteomes" id="UP001265550"/>
    </source>
</evidence>
<evidence type="ECO:0000256" key="2">
    <source>
        <dbReference type="SAM" id="MobiDB-lite"/>
    </source>
</evidence>
<dbReference type="Pfam" id="PF00596">
    <property type="entry name" value="Aldolase_II"/>
    <property type="match status" value="1"/>
</dbReference>
<dbReference type="NCBIfam" id="NF005451">
    <property type="entry name" value="PRK07044.1"/>
    <property type="match status" value="1"/>
</dbReference>
<feature type="domain" description="Class II aldolase/adducin N-terminal" evidence="3">
    <location>
        <begin position="24"/>
        <end position="239"/>
    </location>
</feature>
<dbReference type="PANTHER" id="PTHR10672:SF3">
    <property type="entry name" value="PROTEIN HU-LI TAI SHAO"/>
    <property type="match status" value="1"/>
</dbReference>